<reference evidence="2" key="2">
    <citation type="submission" date="2021-04" db="EMBL/GenBank/DDBJ databases">
        <authorList>
            <person name="Gilroy R."/>
        </authorList>
    </citation>
    <scope>NUCLEOTIDE SEQUENCE</scope>
    <source>
        <strain evidence="2">ChiHecec2B26-446</strain>
    </source>
</reference>
<dbReference type="EMBL" id="DXHV01000083">
    <property type="protein sequence ID" value="HIW01553.1"/>
    <property type="molecule type" value="Genomic_DNA"/>
</dbReference>
<reference evidence="2" key="1">
    <citation type="journal article" date="2021" name="PeerJ">
        <title>Extensive microbial diversity within the chicken gut microbiome revealed by metagenomics and culture.</title>
        <authorList>
            <person name="Gilroy R."/>
            <person name="Ravi A."/>
            <person name="Getino M."/>
            <person name="Pursley I."/>
            <person name="Horton D.L."/>
            <person name="Alikhan N.F."/>
            <person name="Baker D."/>
            <person name="Gharbi K."/>
            <person name="Hall N."/>
            <person name="Watson M."/>
            <person name="Adriaenssens E.M."/>
            <person name="Foster-Nyarko E."/>
            <person name="Jarju S."/>
            <person name="Secka A."/>
            <person name="Antonio M."/>
            <person name="Oren A."/>
            <person name="Chaudhuri R.R."/>
            <person name="La Ragione R."/>
            <person name="Hildebrand F."/>
            <person name="Pallen M.J."/>
        </authorList>
    </citation>
    <scope>NUCLEOTIDE SEQUENCE</scope>
    <source>
        <strain evidence="2">ChiHecec2B26-446</strain>
    </source>
</reference>
<gene>
    <name evidence="2" type="ORF">H9894_10275</name>
</gene>
<evidence type="ECO:0000259" key="1">
    <source>
        <dbReference type="Pfam" id="PF20941"/>
    </source>
</evidence>
<proteinExistence type="predicted"/>
<dbReference type="AlphaFoldDB" id="A0A9D1PYC7"/>
<protein>
    <recommendedName>
        <fullName evidence="1">DUF6848 domain-containing protein</fullName>
    </recommendedName>
</protein>
<dbReference type="Gene3D" id="3.30.2220.10">
    <property type="entry name" value="rbstp2171"/>
    <property type="match status" value="1"/>
</dbReference>
<evidence type="ECO:0000313" key="3">
    <source>
        <dbReference type="Proteomes" id="UP000886752"/>
    </source>
</evidence>
<name>A0A9D1PYC7_9BACT</name>
<dbReference type="InterPro" id="IPR049294">
    <property type="entry name" value="DUF6848"/>
</dbReference>
<feature type="domain" description="DUF6848" evidence="1">
    <location>
        <begin position="30"/>
        <end position="108"/>
    </location>
</feature>
<accession>A0A9D1PYC7</accession>
<dbReference type="Proteomes" id="UP000886752">
    <property type="component" value="Unassembled WGS sequence"/>
</dbReference>
<dbReference type="Pfam" id="PF20941">
    <property type="entry name" value="DUF6848"/>
    <property type="match status" value="1"/>
</dbReference>
<comment type="caution">
    <text evidence="2">The sequence shown here is derived from an EMBL/GenBank/DDBJ whole genome shotgun (WGS) entry which is preliminary data.</text>
</comment>
<organism evidence="2 3">
    <name type="scientific">Candidatus Desulfovibrio intestinipullorum</name>
    <dbReference type="NCBI Taxonomy" id="2838536"/>
    <lineage>
        <taxon>Bacteria</taxon>
        <taxon>Pseudomonadati</taxon>
        <taxon>Thermodesulfobacteriota</taxon>
        <taxon>Desulfovibrionia</taxon>
        <taxon>Desulfovibrionales</taxon>
        <taxon>Desulfovibrionaceae</taxon>
        <taxon>Desulfovibrio</taxon>
    </lineage>
</organism>
<sequence>MPEETMNRTDSRKFVKFSHTFADPWAGESADDAKDVTLTYRFAKPTKTQIQRLQDKAGKNPGQASRNLVLDVVHPEDKQALLDAMEEYPGLSTTFATAIIKGVGISADLGN</sequence>
<evidence type="ECO:0000313" key="2">
    <source>
        <dbReference type="EMBL" id="HIW01553.1"/>
    </source>
</evidence>